<dbReference type="RefSeq" id="WP_263529045.1">
    <property type="nucleotide sequence ID" value="NZ_JAOVZB010000001.1"/>
</dbReference>
<protein>
    <submittedName>
        <fullName evidence="8">Chromate efflux transporter</fullName>
    </submittedName>
</protein>
<feature type="transmembrane region" description="Helical" evidence="7">
    <location>
        <begin position="329"/>
        <end position="347"/>
    </location>
</feature>
<comment type="similarity">
    <text evidence="2">Belongs to the chromate ion transporter (CHR) (TC 2.A.51) family.</text>
</comment>
<evidence type="ECO:0000313" key="8">
    <source>
        <dbReference type="EMBL" id="MCV2401671.1"/>
    </source>
</evidence>
<comment type="subcellular location">
    <subcellularLocation>
        <location evidence="1">Cell membrane</location>
        <topology evidence="1">Multi-pass membrane protein</topology>
    </subcellularLocation>
</comment>
<dbReference type="PANTHER" id="PTHR33567">
    <property type="entry name" value="CHROMATE ION TRANSPORTER (EUROFUNG)"/>
    <property type="match status" value="1"/>
</dbReference>
<evidence type="ECO:0000313" key="9">
    <source>
        <dbReference type="Proteomes" id="UP001209713"/>
    </source>
</evidence>
<name>A0ABT2YPA6_9GAMM</name>
<dbReference type="EMBL" id="JAOVZB010000001">
    <property type="protein sequence ID" value="MCV2401671.1"/>
    <property type="molecule type" value="Genomic_DNA"/>
</dbReference>
<dbReference type="Proteomes" id="UP001209713">
    <property type="component" value="Unassembled WGS sequence"/>
</dbReference>
<reference evidence="8 9" key="1">
    <citation type="submission" date="2022-10" db="EMBL/GenBank/DDBJ databases">
        <title>Marinomonas transparenta sp. nov. and Marinomonas sargassi sp. nov., isolated from marine alga (Sargassum natans (L.) Gaillon).</title>
        <authorList>
            <person name="Wang Y."/>
        </authorList>
    </citation>
    <scope>NUCLEOTIDE SEQUENCE [LARGE SCALE GENOMIC DNA]</scope>
    <source>
        <strain evidence="8 9">C2222</strain>
    </source>
</reference>
<evidence type="ECO:0000256" key="6">
    <source>
        <dbReference type="ARBA" id="ARBA00023136"/>
    </source>
</evidence>
<feature type="transmembrane region" description="Helical" evidence="7">
    <location>
        <begin position="83"/>
        <end position="107"/>
    </location>
</feature>
<keyword evidence="3" id="KW-1003">Cell membrane</keyword>
<evidence type="ECO:0000256" key="1">
    <source>
        <dbReference type="ARBA" id="ARBA00004651"/>
    </source>
</evidence>
<feature type="transmembrane region" description="Helical" evidence="7">
    <location>
        <begin position="12"/>
        <end position="38"/>
    </location>
</feature>
<gene>
    <name evidence="8" type="primary">chrA</name>
    <name evidence="8" type="ORF">OFY17_02125</name>
</gene>
<feature type="transmembrane region" description="Helical" evidence="7">
    <location>
        <begin position="377"/>
        <end position="394"/>
    </location>
</feature>
<keyword evidence="5 7" id="KW-1133">Transmembrane helix</keyword>
<dbReference type="Pfam" id="PF02417">
    <property type="entry name" value="Chromate_transp"/>
    <property type="match status" value="2"/>
</dbReference>
<dbReference type="PANTHER" id="PTHR33567:SF3">
    <property type="entry name" value="CHROMATE ION TRANSPORTER (EUROFUNG)"/>
    <property type="match status" value="1"/>
</dbReference>
<feature type="transmembrane region" description="Helical" evidence="7">
    <location>
        <begin position="119"/>
        <end position="140"/>
    </location>
</feature>
<organism evidence="8 9">
    <name type="scientific">Marinomonas sargassi</name>
    <dbReference type="NCBI Taxonomy" id="2984494"/>
    <lineage>
        <taxon>Bacteria</taxon>
        <taxon>Pseudomonadati</taxon>
        <taxon>Pseudomonadota</taxon>
        <taxon>Gammaproteobacteria</taxon>
        <taxon>Oceanospirillales</taxon>
        <taxon>Oceanospirillaceae</taxon>
        <taxon>Marinomonas</taxon>
    </lineage>
</organism>
<evidence type="ECO:0000256" key="5">
    <source>
        <dbReference type="ARBA" id="ARBA00022989"/>
    </source>
</evidence>
<evidence type="ECO:0000256" key="4">
    <source>
        <dbReference type="ARBA" id="ARBA00022692"/>
    </source>
</evidence>
<feature type="transmembrane region" description="Helical" evidence="7">
    <location>
        <begin position="229"/>
        <end position="250"/>
    </location>
</feature>
<comment type="caution">
    <text evidence="8">The sequence shown here is derived from an EMBL/GenBank/DDBJ whole genome shotgun (WGS) entry which is preliminary data.</text>
</comment>
<keyword evidence="9" id="KW-1185">Reference proteome</keyword>
<evidence type="ECO:0000256" key="2">
    <source>
        <dbReference type="ARBA" id="ARBA00005262"/>
    </source>
</evidence>
<sequence length="395" mass="42037">MSADNSTSYVSRLYHVFVSFFLLGWTSFGGPAAHLGYFNQEFIKAKKWATESQYAQWVALSQVVPGPGSSQVGFALGYHRAGFFGGVAAFVGFTLPSFIIMVALAMFGAAWQGHTLFDGVLYGLKLLAVVVVADACVSMWRSFCQTKVMAAVAIIGAASIVFLPFPFISLIILVLAALFGLTQGSSEPSEHELLPSVPFTKIIFAIALMLFVASFFFDNGLAGMFADFYKAGALVFGGGHVVLPMLSAFVSDTASSSDLLLGYAAAQAVPGPMFTMASFLGAAATPEGSSIWLWALVGTLAVFLPGLMLMLCAQSAWQKLANYPRFRSAINSLNAAVVGILIAALYSPIATSSLFSVFDVLIVLAGFAWLKYKRPSIFLLILAYIVIGVVFGLLA</sequence>
<dbReference type="NCBIfam" id="TIGR00937">
    <property type="entry name" value="2A51"/>
    <property type="match status" value="1"/>
</dbReference>
<dbReference type="InterPro" id="IPR003370">
    <property type="entry name" value="Chromate_transpt"/>
</dbReference>
<dbReference type="InterPro" id="IPR014047">
    <property type="entry name" value="Chr_Tranpt_l_chain"/>
</dbReference>
<evidence type="ECO:0000256" key="7">
    <source>
        <dbReference type="SAM" id="Phobius"/>
    </source>
</evidence>
<dbReference type="PIRSF" id="PIRSF004810">
    <property type="entry name" value="ChrA"/>
    <property type="match status" value="1"/>
</dbReference>
<proteinExistence type="inferred from homology"/>
<evidence type="ECO:0000256" key="3">
    <source>
        <dbReference type="ARBA" id="ARBA00022475"/>
    </source>
</evidence>
<keyword evidence="4 7" id="KW-0812">Transmembrane</keyword>
<accession>A0ABT2YPA6</accession>
<keyword evidence="6 7" id="KW-0472">Membrane</keyword>
<feature type="transmembrane region" description="Helical" evidence="7">
    <location>
        <begin position="199"/>
        <end position="217"/>
    </location>
</feature>
<feature type="transmembrane region" description="Helical" evidence="7">
    <location>
        <begin position="291"/>
        <end position="317"/>
    </location>
</feature>
<feature type="transmembrane region" description="Helical" evidence="7">
    <location>
        <begin position="152"/>
        <end position="179"/>
    </location>
</feature>